<dbReference type="InterPro" id="IPR049945">
    <property type="entry name" value="AAA_22"/>
</dbReference>
<dbReference type="InterPro" id="IPR027417">
    <property type="entry name" value="P-loop_NTPase"/>
</dbReference>
<dbReference type="AlphaFoldDB" id="A6WDV2"/>
<dbReference type="PANTHER" id="PTHR47691">
    <property type="entry name" value="REGULATOR-RELATED"/>
    <property type="match status" value="1"/>
</dbReference>
<dbReference type="KEGG" id="kra:Krad_3528"/>
<reference evidence="7" key="1">
    <citation type="journal article" date="2008" name="PLoS ONE">
        <title>Survival in nuclear waste, extreme resistance, and potential applications gleaned from the genome sequence of Kineococcus radiotolerans SRS30216.</title>
        <authorList>
            <person name="Bagwell C.E."/>
            <person name="Bhat S."/>
            <person name="Hawkins G.M."/>
            <person name="Smith B.W."/>
            <person name="Biswas T."/>
            <person name="Hoover T.R."/>
            <person name="Saunders E."/>
            <person name="Han C.S."/>
            <person name="Tsodikov O.V."/>
            <person name="Shimkets L.J."/>
        </authorList>
    </citation>
    <scope>NUCLEOTIDE SEQUENCE [LARGE SCALE GENOMIC DNA]</scope>
    <source>
        <strain evidence="7">ATCC BAA-149 / DSM 14245 / SRS30216</strain>
    </source>
</reference>
<dbReference type="SMART" id="SM01043">
    <property type="entry name" value="BTAD"/>
    <property type="match status" value="1"/>
</dbReference>
<dbReference type="STRING" id="266940.Krad_3528"/>
<feature type="region of interest" description="Disordered" evidence="4">
    <location>
        <begin position="254"/>
        <end position="290"/>
    </location>
</feature>
<keyword evidence="7" id="KW-1185">Reference proteome</keyword>
<evidence type="ECO:0000256" key="1">
    <source>
        <dbReference type="ARBA" id="ARBA00005820"/>
    </source>
</evidence>
<dbReference type="HOGENOM" id="CLU_004665_2_0_11"/>
<dbReference type="PRINTS" id="PR00364">
    <property type="entry name" value="DISEASERSIST"/>
</dbReference>
<name>A6WDV2_KINRD</name>
<dbReference type="eggNOG" id="COG3629">
    <property type="taxonomic scope" value="Bacteria"/>
</dbReference>
<evidence type="ECO:0000256" key="3">
    <source>
        <dbReference type="PROSITE-ProRule" id="PRU01091"/>
    </source>
</evidence>
<accession>A6WDV2</accession>
<proteinExistence type="inferred from homology"/>
<dbReference type="SUPFAM" id="SSF46894">
    <property type="entry name" value="C-terminal effector domain of the bipartite response regulators"/>
    <property type="match status" value="1"/>
</dbReference>
<dbReference type="GO" id="GO:0000160">
    <property type="term" value="P:phosphorelay signal transduction system"/>
    <property type="evidence" value="ECO:0007669"/>
    <property type="project" value="InterPro"/>
</dbReference>
<dbReference type="SMART" id="SM00862">
    <property type="entry name" value="Trans_reg_C"/>
    <property type="match status" value="1"/>
</dbReference>
<dbReference type="PANTHER" id="PTHR47691:SF3">
    <property type="entry name" value="HTH-TYPE TRANSCRIPTIONAL REGULATOR RV0890C-RELATED"/>
    <property type="match status" value="1"/>
</dbReference>
<dbReference type="Proteomes" id="UP000001116">
    <property type="component" value="Chromosome"/>
</dbReference>
<dbReference type="InterPro" id="IPR001867">
    <property type="entry name" value="OmpR/PhoB-type_DNA-bd"/>
</dbReference>
<dbReference type="PROSITE" id="PS51755">
    <property type="entry name" value="OMPR_PHOB"/>
    <property type="match status" value="1"/>
</dbReference>
<gene>
    <name evidence="6" type="ordered locus">Krad_3528</name>
</gene>
<dbReference type="GO" id="GO:0016887">
    <property type="term" value="F:ATP hydrolysis activity"/>
    <property type="evidence" value="ECO:0007669"/>
    <property type="project" value="InterPro"/>
</dbReference>
<feature type="compositionally biased region" description="Pro residues" evidence="4">
    <location>
        <begin position="259"/>
        <end position="268"/>
    </location>
</feature>
<dbReference type="Gene3D" id="3.40.50.300">
    <property type="entry name" value="P-loop containing nucleotide triphosphate hydrolases"/>
    <property type="match status" value="1"/>
</dbReference>
<keyword evidence="2 3" id="KW-0238">DNA-binding</keyword>
<comment type="similarity">
    <text evidence="1">Belongs to the AfsR/DnrI/RedD regulatory family.</text>
</comment>
<evidence type="ECO:0000256" key="4">
    <source>
        <dbReference type="SAM" id="MobiDB-lite"/>
    </source>
</evidence>
<dbReference type="InterPro" id="IPR016032">
    <property type="entry name" value="Sig_transdc_resp-reg_C-effctor"/>
</dbReference>
<dbReference type="GO" id="GO:0006355">
    <property type="term" value="P:regulation of DNA-templated transcription"/>
    <property type="evidence" value="ECO:0007669"/>
    <property type="project" value="InterPro"/>
</dbReference>
<dbReference type="Gene3D" id="1.10.10.10">
    <property type="entry name" value="Winged helix-like DNA-binding domain superfamily/Winged helix DNA-binding domain"/>
    <property type="match status" value="1"/>
</dbReference>
<evidence type="ECO:0000313" key="7">
    <source>
        <dbReference type="Proteomes" id="UP000001116"/>
    </source>
</evidence>
<feature type="DNA-binding region" description="OmpR/PhoB-type" evidence="3">
    <location>
        <begin position="1"/>
        <end position="97"/>
    </location>
</feature>
<dbReference type="RefSeq" id="WP_012086748.1">
    <property type="nucleotide sequence ID" value="NC_009664.2"/>
</dbReference>
<dbReference type="Gene3D" id="1.25.40.10">
    <property type="entry name" value="Tetratricopeptide repeat domain"/>
    <property type="match status" value="2"/>
</dbReference>
<dbReference type="InterPro" id="IPR011990">
    <property type="entry name" value="TPR-like_helical_dom_sf"/>
</dbReference>
<evidence type="ECO:0000313" key="6">
    <source>
        <dbReference type="EMBL" id="ABS04991.1"/>
    </source>
</evidence>
<dbReference type="Pfam" id="PF13401">
    <property type="entry name" value="AAA_22"/>
    <property type="match status" value="1"/>
</dbReference>
<dbReference type="CDD" id="cd15831">
    <property type="entry name" value="BTAD"/>
    <property type="match status" value="1"/>
</dbReference>
<protein>
    <submittedName>
        <fullName evidence="6">Transcriptional regulator, winged helix family</fullName>
    </submittedName>
</protein>
<evidence type="ECO:0000256" key="2">
    <source>
        <dbReference type="ARBA" id="ARBA00023125"/>
    </source>
</evidence>
<dbReference type="InterPro" id="IPR005158">
    <property type="entry name" value="BTAD"/>
</dbReference>
<organism evidence="6 7">
    <name type="scientific">Kineococcus radiotolerans (strain ATCC BAA-149 / DSM 14245 / SRS30216)</name>
    <dbReference type="NCBI Taxonomy" id="266940"/>
    <lineage>
        <taxon>Bacteria</taxon>
        <taxon>Bacillati</taxon>
        <taxon>Actinomycetota</taxon>
        <taxon>Actinomycetes</taxon>
        <taxon>Kineosporiales</taxon>
        <taxon>Kineosporiaceae</taxon>
        <taxon>Kineococcus</taxon>
    </lineage>
</organism>
<dbReference type="Pfam" id="PF00486">
    <property type="entry name" value="Trans_reg_C"/>
    <property type="match status" value="1"/>
</dbReference>
<dbReference type="InterPro" id="IPR036388">
    <property type="entry name" value="WH-like_DNA-bd_sf"/>
</dbReference>
<dbReference type="SUPFAM" id="SSF48452">
    <property type="entry name" value="TPR-like"/>
    <property type="match status" value="2"/>
</dbReference>
<evidence type="ECO:0000259" key="5">
    <source>
        <dbReference type="PROSITE" id="PS51755"/>
    </source>
</evidence>
<dbReference type="SUPFAM" id="SSF52540">
    <property type="entry name" value="P-loop containing nucleoside triphosphate hydrolases"/>
    <property type="match status" value="1"/>
</dbReference>
<sequence length="1005" mass="107050">MRSGVAVRVLGALEVGSSTQASVLPPTLRTVLAALVVDAGHVVPASVLAERVWDEAGIRPATSTLHSSVSRLRRLLEPGAGPWQVLVTRAPGYRLALAPEALDAARFEQLLRRALAAADTDPGGARADVADALALWRGPAYADVEAGFARQEARRLENLRLEGLELAARLDLVLGRHREVVPDLEELVLAHPLREELRAALVLALYRCGRQADALQAFEDGRRLLADELGIDPGPQLRRLHEAVLRQDPALEAPVVPAADPPSPPSSPSSPGAGDDGDVPARTPVRTSTSALPLATTELLGRAEDLQRLLELLEQARLVTLTGTGGVGKTRLAAAAAEAAAERFEGGTVLVPLATLDDARAVLPAVVRALGLPDEAGAGALDAVAAHVADSRTLLVLDNLEHLLDAAADVAALVRRCPRLVVLVTSRAPLRVSGEVEHRVEPLGLPATGEDVLGSPAVQLFAERARAVAPGFAVSARNAAVVADICRALGGIPLALELAAPRIRVLDPAELLRRLDHALTSGPRDLPARQRTMRATLDWSYGLLDAPTRRLYRRLSVFTGGWTLPVLEDVEGPGVLEQLEALVEMSLVTVTFSRGRPRYAMLVPTQQHARRLLEEDELAEVSRAHAEAHLRLAERAAPHYRGEGQVEWLERVELEHANLLAAFEWAMGAGEHATAARLTWATWLFWWLRGHVLVGRRCARAAVDATADSPLEGPAALVPVRARIALAAMAFAQGDFAAADEGWARACADAERAVGVDPVERDEARANCTAGAGICAQVTGDLAAAADAHRRAIALARTLPEDTYGPWIVRLNLVWLGTVHWRAGEAGPARRQAEEGLALARRDGDRLATFLALYNLAQAEAAPAPARALRHLQEGIELSEQMGDLANLAYFLEALVVLRAAGGRAGDDGDHGDHGNEADDAAALVRLLGAASAARETVGFEVHNYYLRDSVGRAEAEARLRAQLGEQRYARELAAGRRAPVAESVRTAVRVRPVTVPPTAPSPAS</sequence>
<dbReference type="GO" id="GO:0003677">
    <property type="term" value="F:DNA binding"/>
    <property type="evidence" value="ECO:0007669"/>
    <property type="project" value="UniProtKB-UniRule"/>
</dbReference>
<dbReference type="Pfam" id="PF03704">
    <property type="entry name" value="BTAD"/>
    <property type="match status" value="1"/>
</dbReference>
<dbReference type="EMBL" id="CP000750">
    <property type="protein sequence ID" value="ABS04991.1"/>
    <property type="molecule type" value="Genomic_DNA"/>
</dbReference>
<dbReference type="eggNOG" id="COG3903">
    <property type="taxonomic scope" value="Bacteria"/>
</dbReference>
<feature type="domain" description="OmpR/PhoB-type" evidence="5">
    <location>
        <begin position="1"/>
        <end position="97"/>
    </location>
</feature>